<reference evidence="1" key="2">
    <citation type="journal article" date="2015" name="Data Brief">
        <title>Shoot transcriptome of the giant reed, Arundo donax.</title>
        <authorList>
            <person name="Barrero R.A."/>
            <person name="Guerrero F.D."/>
            <person name="Moolhuijzen P."/>
            <person name="Goolsby J.A."/>
            <person name="Tidwell J."/>
            <person name="Bellgard S.E."/>
            <person name="Bellgard M.I."/>
        </authorList>
    </citation>
    <scope>NUCLEOTIDE SEQUENCE</scope>
    <source>
        <tissue evidence="1">Shoot tissue taken approximately 20 cm above the soil surface</tissue>
    </source>
</reference>
<organism evidence="1">
    <name type="scientific">Arundo donax</name>
    <name type="common">Giant reed</name>
    <name type="synonym">Donax arundinaceus</name>
    <dbReference type="NCBI Taxonomy" id="35708"/>
    <lineage>
        <taxon>Eukaryota</taxon>
        <taxon>Viridiplantae</taxon>
        <taxon>Streptophyta</taxon>
        <taxon>Embryophyta</taxon>
        <taxon>Tracheophyta</taxon>
        <taxon>Spermatophyta</taxon>
        <taxon>Magnoliopsida</taxon>
        <taxon>Liliopsida</taxon>
        <taxon>Poales</taxon>
        <taxon>Poaceae</taxon>
        <taxon>PACMAD clade</taxon>
        <taxon>Arundinoideae</taxon>
        <taxon>Arundineae</taxon>
        <taxon>Arundo</taxon>
    </lineage>
</organism>
<dbReference type="EMBL" id="GBRH01227586">
    <property type="protein sequence ID" value="JAD70309.1"/>
    <property type="molecule type" value="Transcribed_RNA"/>
</dbReference>
<accession>A0A0A9C1Y9</accession>
<protein>
    <submittedName>
        <fullName evidence="1">Uncharacterized protein</fullName>
    </submittedName>
</protein>
<evidence type="ECO:0000313" key="1">
    <source>
        <dbReference type="EMBL" id="JAD70309.1"/>
    </source>
</evidence>
<name>A0A0A9C1Y9_ARUDO</name>
<dbReference type="AlphaFoldDB" id="A0A0A9C1Y9"/>
<proteinExistence type="predicted"/>
<sequence>MTFFFTGHQYKLYCQGS</sequence>
<reference evidence="1" key="1">
    <citation type="submission" date="2014-09" db="EMBL/GenBank/DDBJ databases">
        <authorList>
            <person name="Magalhaes I.L.F."/>
            <person name="Oliveira U."/>
            <person name="Santos F.R."/>
            <person name="Vidigal T.H.D.A."/>
            <person name="Brescovit A.D."/>
            <person name="Santos A.J."/>
        </authorList>
    </citation>
    <scope>NUCLEOTIDE SEQUENCE</scope>
    <source>
        <tissue evidence="1">Shoot tissue taken approximately 20 cm above the soil surface</tissue>
    </source>
</reference>